<keyword evidence="1" id="KW-1185">Reference proteome</keyword>
<evidence type="ECO:0000313" key="2">
    <source>
        <dbReference type="WBParaSite" id="PSAMB.scaffold6842size8701.g29194.t1"/>
    </source>
</evidence>
<name>A0A914X7F9_9BILA</name>
<dbReference type="Proteomes" id="UP000887566">
    <property type="component" value="Unplaced"/>
</dbReference>
<dbReference type="AlphaFoldDB" id="A0A914X7F9"/>
<sequence length="99" mass="11312">MIITVAKDETVVAAETVPSYEFPLSDNDNVMPRIYTVVWFVFENTDATDQKNFMCVDRLKSAMATTLVNYYELAGRLKTLKNGGVAFEFLQWSINLFKD</sequence>
<evidence type="ECO:0000313" key="1">
    <source>
        <dbReference type="Proteomes" id="UP000887566"/>
    </source>
</evidence>
<reference evidence="2" key="1">
    <citation type="submission" date="2022-11" db="UniProtKB">
        <authorList>
            <consortium name="WormBaseParasite"/>
        </authorList>
    </citation>
    <scope>IDENTIFICATION</scope>
</reference>
<organism evidence="1 2">
    <name type="scientific">Plectus sambesii</name>
    <dbReference type="NCBI Taxonomy" id="2011161"/>
    <lineage>
        <taxon>Eukaryota</taxon>
        <taxon>Metazoa</taxon>
        <taxon>Ecdysozoa</taxon>
        <taxon>Nematoda</taxon>
        <taxon>Chromadorea</taxon>
        <taxon>Plectida</taxon>
        <taxon>Plectina</taxon>
        <taxon>Plectoidea</taxon>
        <taxon>Plectidae</taxon>
        <taxon>Plectus</taxon>
    </lineage>
</organism>
<dbReference type="WBParaSite" id="PSAMB.scaffold6842size8701.g29194.t1">
    <property type="protein sequence ID" value="PSAMB.scaffold6842size8701.g29194.t1"/>
    <property type="gene ID" value="PSAMB.scaffold6842size8701.g29194"/>
</dbReference>
<dbReference type="Gene3D" id="3.30.559.10">
    <property type="entry name" value="Chloramphenicol acetyltransferase-like domain"/>
    <property type="match status" value="1"/>
</dbReference>
<accession>A0A914X7F9</accession>
<protein>
    <submittedName>
        <fullName evidence="2">Uncharacterized protein</fullName>
    </submittedName>
</protein>
<dbReference type="Pfam" id="PF02458">
    <property type="entry name" value="Transferase"/>
    <property type="match status" value="1"/>
</dbReference>
<dbReference type="InterPro" id="IPR023213">
    <property type="entry name" value="CAT-like_dom_sf"/>
</dbReference>
<proteinExistence type="predicted"/>